<proteinExistence type="predicted"/>
<dbReference type="AlphaFoldDB" id="A0A101JNQ6"/>
<dbReference type="OrthoDB" id="9797415at2"/>
<dbReference type="Gene3D" id="3.40.50.1000">
    <property type="entry name" value="HAD superfamily/HAD-like"/>
    <property type="match status" value="1"/>
</dbReference>
<reference evidence="1 2" key="1">
    <citation type="submission" date="2015-10" db="EMBL/GenBank/DDBJ databases">
        <title>Draft Genome Sequence of Chlorobium limicola strain Frasassi Growing under Artificial Lighting in the Frasassi Cave System.</title>
        <authorList>
            <person name="Mansor M."/>
            <person name="Macalady J."/>
        </authorList>
    </citation>
    <scope>NUCLEOTIDE SEQUENCE [LARGE SCALE GENOMIC DNA]</scope>
    <source>
        <strain evidence="1 2">Frasassi</strain>
    </source>
</reference>
<dbReference type="PANTHER" id="PTHR43611:SF3">
    <property type="entry name" value="FLAVIN MONONUCLEOTIDE HYDROLASE 1, CHLOROPLATIC"/>
    <property type="match status" value="1"/>
</dbReference>
<dbReference type="Proteomes" id="UP000053937">
    <property type="component" value="Unassembled WGS sequence"/>
</dbReference>
<dbReference type="EMBL" id="LMBR01000099">
    <property type="protein sequence ID" value="KUL30290.1"/>
    <property type="molecule type" value="Genomic_DNA"/>
</dbReference>
<protein>
    <submittedName>
        <fullName evidence="1">Haloacid dehalogenase</fullName>
    </submittedName>
</protein>
<comment type="caution">
    <text evidence="1">The sequence shown here is derived from an EMBL/GenBank/DDBJ whole genome shotgun (WGS) entry which is preliminary data.</text>
</comment>
<organism evidence="1 2">
    <name type="scientific">Chlorobium limicola</name>
    <dbReference type="NCBI Taxonomy" id="1092"/>
    <lineage>
        <taxon>Bacteria</taxon>
        <taxon>Pseudomonadati</taxon>
        <taxon>Chlorobiota</taxon>
        <taxon>Chlorobiia</taxon>
        <taxon>Chlorobiales</taxon>
        <taxon>Chlorobiaceae</taxon>
        <taxon>Chlorobium/Pelodictyon group</taxon>
        <taxon>Chlorobium</taxon>
    </lineage>
</organism>
<evidence type="ECO:0000313" key="2">
    <source>
        <dbReference type="Proteomes" id="UP000053937"/>
    </source>
</evidence>
<evidence type="ECO:0000313" key="1">
    <source>
        <dbReference type="EMBL" id="KUL30290.1"/>
    </source>
</evidence>
<dbReference type="Gene3D" id="1.10.150.240">
    <property type="entry name" value="Putative phosphatase, domain 2"/>
    <property type="match status" value="1"/>
</dbReference>
<dbReference type="InterPro" id="IPR023198">
    <property type="entry name" value="PGP-like_dom2"/>
</dbReference>
<dbReference type="SUPFAM" id="SSF56784">
    <property type="entry name" value="HAD-like"/>
    <property type="match status" value="1"/>
</dbReference>
<dbReference type="InterPro" id="IPR023214">
    <property type="entry name" value="HAD_sf"/>
</dbReference>
<dbReference type="InterPro" id="IPR036412">
    <property type="entry name" value="HAD-like_sf"/>
</dbReference>
<gene>
    <name evidence="1" type="ORF">ASB62_04335</name>
</gene>
<keyword evidence="2" id="KW-1185">Reference proteome</keyword>
<dbReference type="RefSeq" id="WP_059138782.1">
    <property type="nucleotide sequence ID" value="NZ_LMBR01000099.1"/>
</dbReference>
<sequence length="196" mass="22562">MSVVLLDIGNVLVDVDFMVFCRNVSRHGESGVLELYGRYCVSEFKHLFDKGAIAPIDYLETIAGDPETRPMTIQELKTAWQDIFFPKKEAPDSVREIMRSHRVWIMSDTDPLHFTALLNILPVLRTAERYLLSFEHGYLKREPGAFHELLSCSGQNAKQFVLIDDREDNCRCAESCGIKAVHFRDWRQALLELQDI</sequence>
<dbReference type="PANTHER" id="PTHR43611">
    <property type="entry name" value="ALPHA-D-GLUCOSE 1-PHOSPHATE PHOSPHATASE"/>
    <property type="match status" value="1"/>
</dbReference>
<accession>A0A101JNQ6</accession>
<name>A0A101JNQ6_CHLLI</name>